<accession>M4BPJ2</accession>
<keyword evidence="2" id="KW-1185">Reference proteome</keyword>
<sequence>MVYRDACRLPSRRHNVFLCQGDDGITCPLLCVVCNGVPPLHDIIHEVNIKYEYYVRTNIIFSQYWLNKQYDVAEVIHCSLIDVD</sequence>
<reference evidence="1" key="2">
    <citation type="submission" date="2015-06" db="UniProtKB">
        <authorList>
            <consortium name="EnsemblProtists"/>
        </authorList>
    </citation>
    <scope>IDENTIFICATION</scope>
    <source>
        <strain evidence="1">Emoy2</strain>
    </source>
</reference>
<evidence type="ECO:0000313" key="2">
    <source>
        <dbReference type="Proteomes" id="UP000011713"/>
    </source>
</evidence>
<dbReference type="InParanoid" id="M4BPJ2"/>
<proteinExistence type="predicted"/>
<dbReference type="Proteomes" id="UP000011713">
    <property type="component" value="Unassembled WGS sequence"/>
</dbReference>
<dbReference type="EMBL" id="JH598517">
    <property type="status" value="NOT_ANNOTATED_CDS"/>
    <property type="molecule type" value="Genomic_DNA"/>
</dbReference>
<dbReference type="AlphaFoldDB" id="M4BPJ2"/>
<dbReference type="VEuPathDB" id="FungiDB:HpaG808331"/>
<organism evidence="1 2">
    <name type="scientific">Hyaloperonospora arabidopsidis (strain Emoy2)</name>
    <name type="common">Downy mildew agent</name>
    <name type="synonym">Peronospora arabidopsidis</name>
    <dbReference type="NCBI Taxonomy" id="559515"/>
    <lineage>
        <taxon>Eukaryota</taxon>
        <taxon>Sar</taxon>
        <taxon>Stramenopiles</taxon>
        <taxon>Oomycota</taxon>
        <taxon>Peronosporomycetes</taxon>
        <taxon>Peronosporales</taxon>
        <taxon>Peronosporaceae</taxon>
        <taxon>Hyaloperonospora</taxon>
    </lineage>
</organism>
<reference evidence="2" key="1">
    <citation type="journal article" date="2010" name="Science">
        <title>Signatures of adaptation to obligate biotrophy in the Hyaloperonospora arabidopsidis genome.</title>
        <authorList>
            <person name="Baxter L."/>
            <person name="Tripathy S."/>
            <person name="Ishaque N."/>
            <person name="Boot N."/>
            <person name="Cabral A."/>
            <person name="Kemen E."/>
            <person name="Thines M."/>
            <person name="Ah-Fong A."/>
            <person name="Anderson R."/>
            <person name="Badejoko W."/>
            <person name="Bittner-Eddy P."/>
            <person name="Boore J.L."/>
            <person name="Chibucos M.C."/>
            <person name="Coates M."/>
            <person name="Dehal P."/>
            <person name="Delehaunty K."/>
            <person name="Dong S."/>
            <person name="Downton P."/>
            <person name="Dumas B."/>
            <person name="Fabro G."/>
            <person name="Fronick C."/>
            <person name="Fuerstenberg S.I."/>
            <person name="Fulton L."/>
            <person name="Gaulin E."/>
            <person name="Govers F."/>
            <person name="Hughes L."/>
            <person name="Humphray S."/>
            <person name="Jiang R.H."/>
            <person name="Judelson H."/>
            <person name="Kamoun S."/>
            <person name="Kyung K."/>
            <person name="Meijer H."/>
            <person name="Minx P."/>
            <person name="Morris P."/>
            <person name="Nelson J."/>
            <person name="Phuntumart V."/>
            <person name="Qutob D."/>
            <person name="Rehmany A."/>
            <person name="Rougon-Cardoso A."/>
            <person name="Ryden P."/>
            <person name="Torto-Alalibo T."/>
            <person name="Studholme D."/>
            <person name="Wang Y."/>
            <person name="Win J."/>
            <person name="Wood J."/>
            <person name="Clifton S.W."/>
            <person name="Rogers J."/>
            <person name="Van den Ackerveken G."/>
            <person name="Jones J.D."/>
            <person name="McDowell J.M."/>
            <person name="Beynon J."/>
            <person name="Tyler B.M."/>
        </authorList>
    </citation>
    <scope>NUCLEOTIDE SEQUENCE [LARGE SCALE GENOMIC DNA]</scope>
    <source>
        <strain evidence="2">Emoy2</strain>
    </source>
</reference>
<protein>
    <submittedName>
        <fullName evidence="1">Uncharacterized protein</fullName>
    </submittedName>
</protein>
<name>M4BPJ2_HYAAE</name>
<evidence type="ECO:0000313" key="1">
    <source>
        <dbReference type="EnsemblProtists" id="HpaP808331"/>
    </source>
</evidence>
<dbReference type="HOGENOM" id="CLU_2532315_0_0_1"/>
<dbReference type="EnsemblProtists" id="HpaT808331">
    <property type="protein sequence ID" value="HpaP808331"/>
    <property type="gene ID" value="HpaG808331"/>
</dbReference>